<evidence type="ECO:0000313" key="2">
    <source>
        <dbReference type="Proteomes" id="UP001189429"/>
    </source>
</evidence>
<organism evidence="1 2">
    <name type="scientific">Prorocentrum cordatum</name>
    <dbReference type="NCBI Taxonomy" id="2364126"/>
    <lineage>
        <taxon>Eukaryota</taxon>
        <taxon>Sar</taxon>
        <taxon>Alveolata</taxon>
        <taxon>Dinophyceae</taxon>
        <taxon>Prorocentrales</taxon>
        <taxon>Prorocentraceae</taxon>
        <taxon>Prorocentrum</taxon>
    </lineage>
</organism>
<dbReference type="EMBL" id="CAUYUJ010014554">
    <property type="protein sequence ID" value="CAK0843150.1"/>
    <property type="molecule type" value="Genomic_DNA"/>
</dbReference>
<comment type="caution">
    <text evidence="1">The sequence shown here is derived from an EMBL/GenBank/DDBJ whole genome shotgun (WGS) entry which is preliminary data.</text>
</comment>
<evidence type="ECO:0000313" key="1">
    <source>
        <dbReference type="EMBL" id="CAK0843150.1"/>
    </source>
</evidence>
<proteinExistence type="predicted"/>
<accession>A0ABN9TBR8</accession>
<keyword evidence="2" id="KW-1185">Reference proteome</keyword>
<dbReference type="Proteomes" id="UP001189429">
    <property type="component" value="Unassembled WGS sequence"/>
</dbReference>
<name>A0ABN9TBR8_9DINO</name>
<reference evidence="1" key="1">
    <citation type="submission" date="2023-10" db="EMBL/GenBank/DDBJ databases">
        <authorList>
            <person name="Chen Y."/>
            <person name="Shah S."/>
            <person name="Dougan E. K."/>
            <person name="Thang M."/>
            <person name="Chan C."/>
        </authorList>
    </citation>
    <scope>NUCLEOTIDE SEQUENCE [LARGE SCALE GENOMIC DNA]</scope>
</reference>
<protein>
    <submittedName>
        <fullName evidence="1">Uncharacterized protein</fullName>
    </submittedName>
</protein>
<gene>
    <name evidence="1" type="ORF">PCOR1329_LOCUS37583</name>
</gene>
<sequence>MATGDTCSSAVDPEIPVLKGESLEDFTRHKRAVQAAELGCKSKGQKITLGPKLYRNFLGADNSISVLIGQTGPKNYAVEKGSEVLLKFLEAQPFARSRILTSGLLQ</sequence>